<dbReference type="AlphaFoldDB" id="A0A9W6TJJ5"/>
<accession>A0A9W6TJJ5</accession>
<name>A0A9W6TJJ5_9STRA</name>
<evidence type="ECO:0000313" key="2">
    <source>
        <dbReference type="Proteomes" id="UP001165121"/>
    </source>
</evidence>
<protein>
    <submittedName>
        <fullName evidence="1">Unnamed protein product</fullName>
    </submittedName>
</protein>
<dbReference type="EMBL" id="BSXT01000004">
    <property type="protein sequence ID" value="GMF14497.1"/>
    <property type="molecule type" value="Genomic_DNA"/>
</dbReference>
<proteinExistence type="predicted"/>
<evidence type="ECO:0000313" key="1">
    <source>
        <dbReference type="EMBL" id="GMF14497.1"/>
    </source>
</evidence>
<organism evidence="1 2">
    <name type="scientific">Phytophthora fragariaefolia</name>
    <dbReference type="NCBI Taxonomy" id="1490495"/>
    <lineage>
        <taxon>Eukaryota</taxon>
        <taxon>Sar</taxon>
        <taxon>Stramenopiles</taxon>
        <taxon>Oomycota</taxon>
        <taxon>Peronosporomycetes</taxon>
        <taxon>Peronosporales</taxon>
        <taxon>Peronosporaceae</taxon>
        <taxon>Phytophthora</taxon>
    </lineage>
</organism>
<reference evidence="1" key="1">
    <citation type="submission" date="2023-04" db="EMBL/GenBank/DDBJ databases">
        <title>Phytophthora fragariaefolia NBRC 109709.</title>
        <authorList>
            <person name="Ichikawa N."/>
            <person name="Sato H."/>
            <person name="Tonouchi N."/>
        </authorList>
    </citation>
    <scope>NUCLEOTIDE SEQUENCE</scope>
    <source>
        <strain evidence="1">NBRC 109709</strain>
    </source>
</reference>
<dbReference type="OrthoDB" id="8044892at2759"/>
<keyword evidence="2" id="KW-1185">Reference proteome</keyword>
<gene>
    <name evidence="1" type="ORF">Pfra01_000007500</name>
</gene>
<comment type="caution">
    <text evidence="1">The sequence shown here is derived from an EMBL/GenBank/DDBJ whole genome shotgun (WGS) entry which is preliminary data.</text>
</comment>
<dbReference type="Proteomes" id="UP001165121">
    <property type="component" value="Unassembled WGS sequence"/>
</dbReference>
<sequence>MIFVSDLPTRFWSDAAEYTTQILICTPPRLNEYQTSPLVVITEKSPGLRDVVAFGASSTARRDPKQSTLQKRARQLKQRRLHFDSQFGNVASIGSSAKLTPRKECDVCLRSRGLKEARTFQAAQTYREFHVRSYRVHVGPKELLEIPSEPDAAWWTATELEELVALIANAT</sequence>